<keyword evidence="2" id="KW-1133">Transmembrane helix</keyword>
<accession>A0A078ML77</accession>
<feature type="transmembrane region" description="Helical" evidence="2">
    <location>
        <begin position="437"/>
        <end position="459"/>
    </location>
</feature>
<proteinExistence type="predicted"/>
<dbReference type="EMBL" id="LN483070">
    <property type="protein sequence ID" value="CEA07024.1"/>
    <property type="molecule type" value="Genomic_DNA"/>
</dbReference>
<feature type="transmembrane region" description="Helical" evidence="2">
    <location>
        <begin position="228"/>
        <end position="247"/>
    </location>
</feature>
<keyword evidence="2" id="KW-0472">Membrane</keyword>
<dbReference type="PATRIC" id="fig|1461584.3.peg.324"/>
<name>A0A078ML77_9MICC</name>
<evidence type="ECO:0000313" key="3">
    <source>
        <dbReference type="EMBL" id="CEA07024.1"/>
    </source>
</evidence>
<feature type="transmembrane region" description="Helical" evidence="2">
    <location>
        <begin position="293"/>
        <end position="317"/>
    </location>
</feature>
<feature type="transmembrane region" description="Helical" evidence="2">
    <location>
        <begin position="471"/>
        <end position="495"/>
    </location>
</feature>
<keyword evidence="2" id="KW-0812">Transmembrane</keyword>
<protein>
    <submittedName>
        <fullName evidence="3">Tetratricopeptide repeat</fullName>
    </submittedName>
</protein>
<dbReference type="InterPro" id="IPR011990">
    <property type="entry name" value="TPR-like_helical_dom_sf"/>
</dbReference>
<feature type="transmembrane region" description="Helical" evidence="2">
    <location>
        <begin position="516"/>
        <end position="543"/>
    </location>
</feature>
<evidence type="ECO:0000256" key="2">
    <source>
        <dbReference type="SAM" id="Phobius"/>
    </source>
</evidence>
<evidence type="ECO:0000256" key="1">
    <source>
        <dbReference type="SAM" id="MobiDB-lite"/>
    </source>
</evidence>
<organism evidence="3">
    <name type="scientific">Arthrobacter saudimassiliensis</name>
    <dbReference type="NCBI Taxonomy" id="1461584"/>
    <lineage>
        <taxon>Bacteria</taxon>
        <taxon>Bacillati</taxon>
        <taxon>Actinomycetota</taxon>
        <taxon>Actinomycetes</taxon>
        <taxon>Micrococcales</taxon>
        <taxon>Micrococcaceae</taxon>
        <taxon>Arthrobacter</taxon>
    </lineage>
</organism>
<reference evidence="3" key="1">
    <citation type="submission" date="2014-07" db="EMBL/GenBank/DDBJ databases">
        <authorList>
            <person name="Urmite Genomes Urmite Genomes"/>
        </authorList>
    </citation>
    <scope>NUCLEOTIDE SEQUENCE</scope>
    <source>
        <strain evidence="3">11W110_air</strain>
    </source>
</reference>
<feature type="transmembrane region" description="Helical" evidence="2">
    <location>
        <begin position="394"/>
        <end position="416"/>
    </location>
</feature>
<dbReference type="Gene3D" id="1.25.40.10">
    <property type="entry name" value="Tetratricopeptide repeat domain"/>
    <property type="match status" value="1"/>
</dbReference>
<dbReference type="SMART" id="SM00028">
    <property type="entry name" value="TPR"/>
    <property type="match status" value="2"/>
</dbReference>
<feature type="transmembrane region" description="Helical" evidence="2">
    <location>
        <begin position="323"/>
        <end position="344"/>
    </location>
</feature>
<dbReference type="InterPro" id="IPR019734">
    <property type="entry name" value="TPR_rpt"/>
</dbReference>
<dbReference type="AlphaFoldDB" id="A0A078ML77"/>
<feature type="compositionally biased region" description="Pro residues" evidence="1">
    <location>
        <begin position="568"/>
        <end position="582"/>
    </location>
</feature>
<gene>
    <name evidence="3" type="ORF">BN1051_00333</name>
</gene>
<dbReference type="SUPFAM" id="SSF48452">
    <property type="entry name" value="TPR-like"/>
    <property type="match status" value="1"/>
</dbReference>
<feature type="transmembrane region" description="Helical" evidence="2">
    <location>
        <begin position="365"/>
        <end position="388"/>
    </location>
</feature>
<feature type="transmembrane region" description="Helical" evidence="2">
    <location>
        <begin position="253"/>
        <end position="272"/>
    </location>
</feature>
<sequence>MSADLTRDALRARVEVLAATGRSAEAATLLEEQAPVHLDESWLYTDLAQQYLRLDRPGDAERAARQALALEPGGRDALLLLALALKGSERFADAQEAAAEAVALYPDDDVAHRIAAAILIVSGTEEEAAEGWRHIRHALKLNPHDPDHYVVAVYANLAVGGPVSLGRRYLEDGLALDPGHRGLILAGAALGDAPTGPDRVELFASLLAVNPLDDDAHRSLRSEFFQRLISLAFIPWLQVLFFGLLASSLGGGGVSPTVALVLLGLLLAVGFVQRLRQARRLALGQAGSLLQGNLRVAGGAAAGLAGLGILAVLPHVVEPGPQVSAAAALGLSVVLFLVAAVRAATHLRRFPPGYARDLFGRNRRAWAGVGTALAAFALATAGTLWTAADGGAGPGLFLLMATALPSAAAVHLLEGAERGSVPRRGSPGFADYRKWRVGIYARPVWYLLGGAVLALLPMLTQLRDLSPLEGAAAVTAGVLLLARGLHTLFLLLASAPAPDARRGVRERLAVRAGRRVLISGDSFINFALVCPLVMVMIGAVVLMGGTGGGDWLDGLGRLPAPDFLPGGSEPPVPDITPVPVPEPTLLLPQDLPTGRG</sequence>
<feature type="region of interest" description="Disordered" evidence="1">
    <location>
        <begin position="566"/>
        <end position="596"/>
    </location>
</feature>